<dbReference type="Proteomes" id="UP000178117">
    <property type="component" value="Unassembled WGS sequence"/>
</dbReference>
<dbReference type="STRING" id="1802685.A3C88_00940"/>
<gene>
    <name evidence="1" type="ORF">A3C88_00940</name>
</gene>
<dbReference type="Pfam" id="PF18933">
    <property type="entry name" value="PsbP_2"/>
    <property type="match status" value="1"/>
</dbReference>
<reference evidence="1 2" key="1">
    <citation type="journal article" date="2016" name="Nat. Commun.">
        <title>Thousands of microbial genomes shed light on interconnected biogeochemical processes in an aquifer system.</title>
        <authorList>
            <person name="Anantharaman K."/>
            <person name="Brown C.T."/>
            <person name="Hug L.A."/>
            <person name="Sharon I."/>
            <person name="Castelle C.J."/>
            <person name="Probst A.J."/>
            <person name="Thomas B.C."/>
            <person name="Singh A."/>
            <person name="Wilkins M.J."/>
            <person name="Karaoz U."/>
            <person name="Brodie E.L."/>
            <person name="Williams K.H."/>
            <person name="Hubbard S.S."/>
            <person name="Banfield J.F."/>
        </authorList>
    </citation>
    <scope>NUCLEOTIDE SEQUENCE [LARGE SCALE GENOMIC DNA]</scope>
</reference>
<evidence type="ECO:0000313" key="2">
    <source>
        <dbReference type="Proteomes" id="UP000178117"/>
    </source>
</evidence>
<dbReference type="EMBL" id="MGJZ01000001">
    <property type="protein sequence ID" value="OGN17929.1"/>
    <property type="molecule type" value="Genomic_DNA"/>
</dbReference>
<protein>
    <recommendedName>
        <fullName evidence="3">PsbP C-terminal domain-containing protein</fullName>
    </recommendedName>
</protein>
<accession>A0A1F8G080</accession>
<name>A0A1F8G080_9BACT</name>
<comment type="caution">
    <text evidence="1">The sequence shown here is derived from an EMBL/GenBank/DDBJ whole genome shotgun (WGS) entry which is preliminary data.</text>
</comment>
<dbReference type="AlphaFoldDB" id="A0A1F8G080"/>
<sequence length="180" mass="20251">MKKIFIIVVAILIVAGAAWYFMRPSSSAAVKTYINSTLGFEIKYPETWRSEECTYDQYGVVSFGDYTEPLLICNSDAPPLSYVNVNAIGPIGEYDRLIQNTQNGLDNVQRSDTELDGEPAVRIYGETRATEGPGVPVGIKMTLVFTKHADKIYLVSHWNLENKDHTAELEQMLKSFRFTN</sequence>
<proteinExistence type="predicted"/>
<evidence type="ECO:0000313" key="1">
    <source>
        <dbReference type="EMBL" id="OGN17929.1"/>
    </source>
</evidence>
<evidence type="ECO:0008006" key="3">
    <source>
        <dbReference type="Google" id="ProtNLM"/>
    </source>
</evidence>
<organism evidence="1 2">
    <name type="scientific">Candidatus Yanofskybacteria bacterium RIFCSPHIGHO2_02_FULL_50_12</name>
    <dbReference type="NCBI Taxonomy" id="1802685"/>
    <lineage>
        <taxon>Bacteria</taxon>
        <taxon>Candidatus Yanofskyibacteriota</taxon>
    </lineage>
</organism>